<proteinExistence type="predicted"/>
<reference evidence="1 2" key="1">
    <citation type="journal article" date="2011" name="Genome Res.">
        <title>Phylogeny-wide analysis of social amoeba genomes highlights ancient origins for complex intercellular communication.</title>
        <authorList>
            <person name="Heidel A.J."/>
            <person name="Lawal H.M."/>
            <person name="Felder M."/>
            <person name="Schilde C."/>
            <person name="Helps N.R."/>
            <person name="Tunggal B."/>
            <person name="Rivero F."/>
            <person name="John U."/>
            <person name="Schleicher M."/>
            <person name="Eichinger L."/>
            <person name="Platzer M."/>
            <person name="Noegel A.A."/>
            <person name="Schaap P."/>
            <person name="Gloeckner G."/>
        </authorList>
    </citation>
    <scope>NUCLEOTIDE SEQUENCE [LARGE SCALE GENOMIC DNA]</scope>
    <source>
        <strain evidence="2">ATCC 26659 / Pp 5 / PN500</strain>
    </source>
</reference>
<evidence type="ECO:0000313" key="2">
    <source>
        <dbReference type="Proteomes" id="UP000001396"/>
    </source>
</evidence>
<comment type="caution">
    <text evidence="1">The sequence shown here is derived from an EMBL/GenBank/DDBJ whole genome shotgun (WGS) entry which is preliminary data.</text>
</comment>
<dbReference type="AlphaFoldDB" id="D3BBJ0"/>
<dbReference type="FunCoup" id="D3BBJ0">
    <property type="interactions" value="196"/>
</dbReference>
<dbReference type="RefSeq" id="XP_020433141.1">
    <property type="nucleotide sequence ID" value="XM_020576729.1"/>
</dbReference>
<dbReference type="OMA" id="NIVKRCK"/>
<dbReference type="InParanoid" id="D3BBJ0"/>
<evidence type="ECO:0000313" key="1">
    <source>
        <dbReference type="EMBL" id="EFA81023.1"/>
    </source>
</evidence>
<dbReference type="EMBL" id="ADBJ01000026">
    <property type="protein sequence ID" value="EFA81023.1"/>
    <property type="molecule type" value="Genomic_DNA"/>
</dbReference>
<dbReference type="GeneID" id="31361342"/>
<protein>
    <submittedName>
        <fullName evidence="1">Uncharacterized protein</fullName>
    </submittedName>
</protein>
<organism evidence="1 2">
    <name type="scientific">Heterostelium pallidum (strain ATCC 26659 / Pp 5 / PN500)</name>
    <name type="common">Cellular slime mold</name>
    <name type="synonym">Polysphondylium pallidum</name>
    <dbReference type="NCBI Taxonomy" id="670386"/>
    <lineage>
        <taxon>Eukaryota</taxon>
        <taxon>Amoebozoa</taxon>
        <taxon>Evosea</taxon>
        <taxon>Eumycetozoa</taxon>
        <taxon>Dictyostelia</taxon>
        <taxon>Acytosteliales</taxon>
        <taxon>Acytosteliaceae</taxon>
        <taxon>Heterostelium</taxon>
    </lineage>
</organism>
<name>D3BBJ0_HETP5</name>
<keyword evidence="2" id="KW-1185">Reference proteome</keyword>
<accession>D3BBJ0</accession>
<dbReference type="Proteomes" id="UP000001396">
    <property type="component" value="Unassembled WGS sequence"/>
</dbReference>
<sequence length="770" mass="88065">MPFPLTARKSLRDNEEFLTKAEEEIKTALGVEWKIEFDWDVLFDLLDANTQKQIGDVFYKSLCPQISKCVTTAAKDEIVKEALINANSAAKVVVAVNQDKKNSTYWKYEFSGGALQLLFRASIANINDAGYAKLYTITPTEGTYTLGTRLNLIKNQEKIQAAFEKLSAVTKRDFCFDDASMEQVYPAFDTVSQKESFGDTFAQILEYAVSNIEKRCKDDITLEAFLENTQSGIIGFRLAPKQSTYWLWSFENNQMIISFKQLANINDNSYFDFTKVLKVEGVFSLVSRLDLQKYKEKFDQAFERINAATKQNWVYDEASLEQVYPSFDEGNRNRIGETFADILSNIATNIERRCKDELILEAFVEATPNATIIFRLAPKQSSTWLWEFSNGSLIINFKSLSNISDNNYHDFVKVLPVPGVYSLVTRLDLKKYQEKFDACFERLKVVTKMDWSYDQAALEQVYPSLDEGNKSRLGETFSEIISNIVSNIEKRCKEEMTLEAFIESTANARIVFRIAPKQSANWIWEFSNGDLVVSFRQICNINDNSYLDFIKVLSSPGVLSLASRLNMKEYQERMNESIEKIKTCLGTDWGVESSSFDDIYPFLESESDKTRIGETFNDVLKAISTNIVKKCADEMVKEAFIENTANGKIIFRCDKKQTGYWVWKFEEGKQSAILKQLNQMGNIIEEFNEDKFDTKRKINKLILLGFCGDRPKCRCGIHMKPRQNGRNGSSFYSCANFTSGVDTSVINFHVSSQSHRIVQKSKQAEVQTDK</sequence>
<gene>
    <name evidence="1" type="ORF">PPL_05858</name>
</gene>